<evidence type="ECO:0000256" key="1">
    <source>
        <dbReference type="RuleBase" id="RU362006"/>
    </source>
</evidence>
<gene>
    <name evidence="4" type="ORF">PCAR00345_LOCUS7446</name>
</gene>
<dbReference type="PANTHER" id="PTHR12300:SF117">
    <property type="entry name" value="LP05237P-RELATED"/>
    <property type="match status" value="1"/>
</dbReference>
<feature type="compositionally biased region" description="Low complexity" evidence="2">
    <location>
        <begin position="160"/>
        <end position="173"/>
    </location>
</feature>
<dbReference type="GO" id="GO:0071782">
    <property type="term" value="C:endoplasmic reticulum tubular network"/>
    <property type="evidence" value="ECO:0007669"/>
    <property type="project" value="TreeGrafter"/>
</dbReference>
<name>A0A7S4EV21_CHRCT</name>
<reference evidence="4" key="1">
    <citation type="submission" date="2021-01" db="EMBL/GenBank/DDBJ databases">
        <authorList>
            <person name="Corre E."/>
            <person name="Pelletier E."/>
            <person name="Niang G."/>
            <person name="Scheremetjew M."/>
            <person name="Finn R."/>
            <person name="Kale V."/>
            <person name="Holt S."/>
            <person name="Cochrane G."/>
            <person name="Meng A."/>
            <person name="Brown T."/>
            <person name="Cohen L."/>
        </authorList>
    </citation>
    <scope>NUCLEOTIDE SEQUENCE</scope>
    <source>
        <strain evidence="4">CCMP645</strain>
    </source>
</reference>
<feature type="compositionally biased region" description="Basic residues" evidence="2">
    <location>
        <begin position="149"/>
        <end position="159"/>
    </location>
</feature>
<proteinExistence type="inferred from homology"/>
<keyword evidence="3" id="KW-0472">Membrane</keyword>
<dbReference type="InterPro" id="IPR004345">
    <property type="entry name" value="TB2_DP1_HVA22"/>
</dbReference>
<dbReference type="PANTHER" id="PTHR12300">
    <property type="entry name" value="HVA22-LIKE PROTEINS"/>
    <property type="match status" value="1"/>
</dbReference>
<sequence length="179" mass="19546">MIVGALSSSLLLQLFGFARPAYCTFKALRSTSADKSETEVWLTYWSVFALFNVAALVMDILISWAPLYYDFKVLFVLWLQLPYTQGAAVLYRGYIQPWLVKHQGQIDGAVAKAFSKANDLSLADVQALAELLMSKTLELVGQQSSAKTTKAKMPKKKAAAAKAATDDATPAADDVTKVD</sequence>
<dbReference type="EMBL" id="HBIZ01012405">
    <property type="protein sequence ID" value="CAE0754859.1"/>
    <property type="molecule type" value="Transcribed_RNA"/>
</dbReference>
<dbReference type="AlphaFoldDB" id="A0A7S4EV21"/>
<keyword evidence="3" id="KW-1133">Transmembrane helix</keyword>
<feature type="region of interest" description="Disordered" evidence="2">
    <location>
        <begin position="143"/>
        <end position="179"/>
    </location>
</feature>
<comment type="similarity">
    <text evidence="1">Belongs to the DP1 family.</text>
</comment>
<dbReference type="GO" id="GO:0071786">
    <property type="term" value="P:endoplasmic reticulum tubular network organization"/>
    <property type="evidence" value="ECO:0007669"/>
    <property type="project" value="TreeGrafter"/>
</dbReference>
<dbReference type="Pfam" id="PF03134">
    <property type="entry name" value="TB2_DP1_HVA22"/>
    <property type="match status" value="1"/>
</dbReference>
<comment type="subcellular location">
    <subcellularLocation>
        <location evidence="1">Membrane</location>
        <topology evidence="1">Multi-pass membrane protein</topology>
    </subcellularLocation>
</comment>
<evidence type="ECO:0000313" key="4">
    <source>
        <dbReference type="EMBL" id="CAE0754859.1"/>
    </source>
</evidence>
<keyword evidence="3" id="KW-0812">Transmembrane</keyword>
<dbReference type="GO" id="GO:0016020">
    <property type="term" value="C:membrane"/>
    <property type="evidence" value="ECO:0007669"/>
    <property type="project" value="UniProtKB-SubCell"/>
</dbReference>
<evidence type="ECO:0000256" key="3">
    <source>
        <dbReference type="SAM" id="Phobius"/>
    </source>
</evidence>
<evidence type="ECO:0000256" key="2">
    <source>
        <dbReference type="SAM" id="MobiDB-lite"/>
    </source>
</evidence>
<organism evidence="4">
    <name type="scientific">Chrysotila carterae</name>
    <name type="common">Marine alga</name>
    <name type="synonym">Syracosphaera carterae</name>
    <dbReference type="NCBI Taxonomy" id="13221"/>
    <lineage>
        <taxon>Eukaryota</taxon>
        <taxon>Haptista</taxon>
        <taxon>Haptophyta</taxon>
        <taxon>Prymnesiophyceae</taxon>
        <taxon>Isochrysidales</taxon>
        <taxon>Isochrysidaceae</taxon>
        <taxon>Chrysotila</taxon>
    </lineage>
</organism>
<evidence type="ECO:0008006" key="5">
    <source>
        <dbReference type="Google" id="ProtNLM"/>
    </source>
</evidence>
<accession>A0A7S4EV21</accession>
<protein>
    <recommendedName>
        <fullName evidence="5">Receptor expression-enhancing protein</fullName>
    </recommendedName>
</protein>
<feature type="transmembrane region" description="Helical" evidence="3">
    <location>
        <begin position="44"/>
        <end position="69"/>
    </location>
</feature>